<protein>
    <submittedName>
        <fullName evidence="1">CSON007264 protein</fullName>
    </submittedName>
</protein>
<reference evidence="2" key="2">
    <citation type="submission" date="2018-07" db="EMBL/GenBank/DDBJ databases">
        <authorList>
            <person name="Quirk P.G."/>
            <person name="Krulwich T.A."/>
        </authorList>
    </citation>
    <scope>NUCLEOTIDE SEQUENCE</scope>
</reference>
<dbReference type="EMBL" id="UFQT01002765">
    <property type="protein sequence ID" value="SSX34022.1"/>
    <property type="molecule type" value="Genomic_DNA"/>
</dbReference>
<reference evidence="1" key="1">
    <citation type="submission" date="2018-04" db="EMBL/GenBank/DDBJ databases">
        <authorList>
            <person name="Go L.Y."/>
            <person name="Mitchell J.A."/>
        </authorList>
    </citation>
    <scope>NUCLEOTIDE SEQUENCE</scope>
    <source>
        <tissue evidence="1">Whole organism</tissue>
    </source>
</reference>
<dbReference type="VEuPathDB" id="VectorBase:CSON007264"/>
<dbReference type="EMBL" id="UFQS01002765">
    <property type="protein sequence ID" value="SSX14625.1"/>
    <property type="molecule type" value="Genomic_DNA"/>
</dbReference>
<gene>
    <name evidence="1" type="primary">CSON007264</name>
</gene>
<proteinExistence type="predicted"/>
<name>A0A336LDK2_CULSO</name>
<sequence length="129" mass="15212">MQKTKKNLYFIRYTETWRHHIVSIKSKSCLMTTTLNPFKDAFGKITHDVHSMKHNHDADDDDDDSDEAAELYGTCFQCDAYDRNIAFFRWLPTRMKNATILCIINFGGVKSKKCFKSLTKYKNLRRYVN</sequence>
<evidence type="ECO:0000313" key="2">
    <source>
        <dbReference type="EMBL" id="SSX34022.1"/>
    </source>
</evidence>
<evidence type="ECO:0000313" key="1">
    <source>
        <dbReference type="EMBL" id="SSX14625.1"/>
    </source>
</evidence>
<dbReference type="AlphaFoldDB" id="A0A336LDK2"/>
<organism evidence="1">
    <name type="scientific">Culicoides sonorensis</name>
    <name type="common">Biting midge</name>
    <dbReference type="NCBI Taxonomy" id="179676"/>
    <lineage>
        <taxon>Eukaryota</taxon>
        <taxon>Metazoa</taxon>
        <taxon>Ecdysozoa</taxon>
        <taxon>Arthropoda</taxon>
        <taxon>Hexapoda</taxon>
        <taxon>Insecta</taxon>
        <taxon>Pterygota</taxon>
        <taxon>Neoptera</taxon>
        <taxon>Endopterygota</taxon>
        <taxon>Diptera</taxon>
        <taxon>Nematocera</taxon>
        <taxon>Chironomoidea</taxon>
        <taxon>Ceratopogonidae</taxon>
        <taxon>Ceratopogoninae</taxon>
        <taxon>Culicoides</taxon>
        <taxon>Monoculicoides</taxon>
    </lineage>
</organism>
<accession>A0A336LDK2</accession>